<evidence type="ECO:0000313" key="2">
    <source>
        <dbReference type="Proteomes" id="UP001064971"/>
    </source>
</evidence>
<dbReference type="EMBL" id="AP026564">
    <property type="protein sequence ID" value="BDP44860.1"/>
    <property type="molecule type" value="Genomic_DNA"/>
</dbReference>
<gene>
    <name evidence="1" type="ORF">DAETH_48290</name>
</gene>
<dbReference type="Proteomes" id="UP001064971">
    <property type="component" value="Plasmid pDAETH-4"/>
</dbReference>
<dbReference type="RefSeq" id="WP_264778907.1">
    <property type="nucleotide sequence ID" value="NZ_AP026564.1"/>
</dbReference>
<protein>
    <submittedName>
        <fullName evidence="1">Uncharacterized protein</fullName>
    </submittedName>
</protein>
<organism evidence="1 2">
    <name type="scientific">Deinococcus aetherius</name>
    <dbReference type="NCBI Taxonomy" id="200252"/>
    <lineage>
        <taxon>Bacteria</taxon>
        <taxon>Thermotogati</taxon>
        <taxon>Deinococcota</taxon>
        <taxon>Deinococci</taxon>
        <taxon>Deinococcales</taxon>
        <taxon>Deinococcaceae</taxon>
        <taxon>Deinococcus</taxon>
    </lineage>
</organism>
<accession>A0ABM8ALZ2</accession>
<proteinExistence type="predicted"/>
<geneLocation type="plasmid" evidence="1 2">
    <name>pDAETH-4</name>
</geneLocation>
<sequence>MTEPYLEILEDEVLNARSARELLSRVEDYPAGSERFERVQAQLLADLAGLALQDLDLDDVDDPPR</sequence>
<keyword evidence="1" id="KW-0614">Plasmid</keyword>
<evidence type="ECO:0000313" key="1">
    <source>
        <dbReference type="EMBL" id="BDP44860.1"/>
    </source>
</evidence>
<reference evidence="1" key="1">
    <citation type="submission" date="2022-07" db="EMBL/GenBank/DDBJ databases">
        <title>Complete Genome Sequence of the Radioresistant Bacterium Deinococcus aetherius ST0316, Isolated from the Air Dust collected in Lower Stratosphere above Japan.</title>
        <authorList>
            <person name="Satoh K."/>
            <person name="Hagiwara K."/>
            <person name="Katsumata K."/>
            <person name="Kubo A."/>
            <person name="Yokobori S."/>
            <person name="Yamagishi A."/>
            <person name="Oono Y."/>
            <person name="Narumi I."/>
        </authorList>
    </citation>
    <scope>NUCLEOTIDE SEQUENCE</scope>
    <source>
        <strain evidence="1">ST0316</strain>
        <plasmid evidence="1">pDAETH-4</plasmid>
    </source>
</reference>
<keyword evidence="2" id="KW-1185">Reference proteome</keyword>
<name>A0ABM8ALZ2_9DEIO</name>